<sequence length="297" mass="33472">MFKWNRVLVALIGVPLLLFVYAGEDFFRINLYGLPMLIFTNLVIGIGTYEFYKMIKISGKEVYDKFGVIVALVIPNLIYLSKINYHLEEVYSFELITVILIMSVIFMLVYRILRNQIKGTLEKVSFTLLGIIYVSVFFSQIINLYFYGTMLPLILQILVWISDTSAGIVGVTIGRKFFKNGFTEISPKKSVEGAIGSIVFTGLIFALFIVIIGKDKGDITNEIIIAFILGVIISIVAQIGDLIESLFKRECGVKDSGTILMGHGGILDRFDSMLLVLPTVSVYIHITLFISYQFEIY</sequence>
<dbReference type="EMBL" id="JAOXXL010000038">
    <property type="protein sequence ID" value="MCY7008989.1"/>
    <property type="molecule type" value="Genomic_DNA"/>
</dbReference>
<keyword evidence="12 25" id="KW-0548">Nucleotidyltransferase</keyword>
<dbReference type="PANTHER" id="PTHR46382:SF1">
    <property type="entry name" value="PHOSPHATIDATE CYTIDYLYLTRANSFERASE"/>
    <property type="match status" value="1"/>
</dbReference>
<evidence type="ECO:0000256" key="13">
    <source>
        <dbReference type="ARBA" id="ARBA00022989"/>
    </source>
</evidence>
<protein>
    <recommendedName>
        <fullName evidence="7">Phosphatidate cytidylyltransferase</fullName>
        <ecNumber evidence="6">2.7.7.41</ecNumber>
    </recommendedName>
    <alternativeName>
        <fullName evidence="20">CDP-DAG synthase</fullName>
    </alternativeName>
    <alternativeName>
        <fullName evidence="22">CDP-DG synthase</fullName>
    </alternativeName>
    <alternativeName>
        <fullName evidence="18">CDP-diacylglycerol synthase</fullName>
    </alternativeName>
    <alternativeName>
        <fullName evidence="21">CDP-diglyceride pyrophosphorylase</fullName>
    </alternativeName>
    <alternativeName>
        <fullName evidence="23">CDP-diglyceride synthase</fullName>
    </alternativeName>
    <alternativeName>
        <fullName evidence="19">CTP:phosphatidate cytidylyltransferase</fullName>
    </alternativeName>
</protein>
<feature type="transmembrane region" description="Helical" evidence="24">
    <location>
        <begin position="219"/>
        <end position="239"/>
    </location>
</feature>
<keyword evidence="17" id="KW-1208">Phospholipid metabolism</keyword>
<evidence type="ECO:0000256" key="6">
    <source>
        <dbReference type="ARBA" id="ARBA00012487"/>
    </source>
</evidence>
<keyword evidence="15 24" id="KW-0472">Membrane</keyword>
<evidence type="ECO:0000256" key="2">
    <source>
        <dbReference type="ARBA" id="ARBA00004651"/>
    </source>
</evidence>
<evidence type="ECO:0000256" key="3">
    <source>
        <dbReference type="ARBA" id="ARBA00005119"/>
    </source>
</evidence>
<feature type="transmembrane region" description="Helical" evidence="24">
    <location>
        <begin position="153"/>
        <end position="173"/>
    </location>
</feature>
<evidence type="ECO:0000256" key="15">
    <source>
        <dbReference type="ARBA" id="ARBA00023136"/>
    </source>
</evidence>
<evidence type="ECO:0000256" key="24">
    <source>
        <dbReference type="SAM" id="Phobius"/>
    </source>
</evidence>
<evidence type="ECO:0000256" key="21">
    <source>
        <dbReference type="ARBA" id="ARBA00032396"/>
    </source>
</evidence>
<feature type="transmembrane region" description="Helical" evidence="24">
    <location>
        <begin position="32"/>
        <end position="51"/>
    </location>
</feature>
<keyword evidence="9" id="KW-0444">Lipid biosynthesis</keyword>
<keyword evidence="14" id="KW-0443">Lipid metabolism</keyword>
<gene>
    <name evidence="25" type="ORF">OCK72_10170</name>
</gene>
<keyword evidence="26" id="KW-1185">Reference proteome</keyword>
<evidence type="ECO:0000256" key="17">
    <source>
        <dbReference type="ARBA" id="ARBA00023264"/>
    </source>
</evidence>
<evidence type="ECO:0000256" key="4">
    <source>
        <dbReference type="ARBA" id="ARBA00005189"/>
    </source>
</evidence>
<keyword evidence="16" id="KW-0594">Phospholipid biosynthesis</keyword>
<evidence type="ECO:0000313" key="25">
    <source>
        <dbReference type="EMBL" id="MCY7008989.1"/>
    </source>
</evidence>
<comment type="subcellular location">
    <subcellularLocation>
        <location evidence="2">Cell membrane</location>
        <topology evidence="2">Multi-pass membrane protein</topology>
    </subcellularLocation>
</comment>
<evidence type="ECO:0000256" key="11">
    <source>
        <dbReference type="ARBA" id="ARBA00022692"/>
    </source>
</evidence>
<feature type="transmembrane region" description="Helical" evidence="24">
    <location>
        <begin position="194"/>
        <end position="213"/>
    </location>
</feature>
<feature type="transmembrane region" description="Helical" evidence="24">
    <location>
        <begin position="274"/>
        <end position="294"/>
    </location>
</feature>
<comment type="similarity">
    <text evidence="5">Belongs to the CDS family.</text>
</comment>
<evidence type="ECO:0000256" key="18">
    <source>
        <dbReference type="ARBA" id="ARBA00029893"/>
    </source>
</evidence>
<evidence type="ECO:0000256" key="1">
    <source>
        <dbReference type="ARBA" id="ARBA00001698"/>
    </source>
</evidence>
<comment type="caution">
    <text evidence="25">The sequence shown here is derived from an EMBL/GenBank/DDBJ whole genome shotgun (WGS) entry which is preliminary data.</text>
</comment>
<evidence type="ECO:0000256" key="22">
    <source>
        <dbReference type="ARBA" id="ARBA00032743"/>
    </source>
</evidence>
<accession>A0ABT4DNY5</accession>
<evidence type="ECO:0000313" key="26">
    <source>
        <dbReference type="Proteomes" id="UP001062738"/>
    </source>
</evidence>
<evidence type="ECO:0000256" key="19">
    <source>
        <dbReference type="ARBA" id="ARBA00031825"/>
    </source>
</evidence>
<comment type="pathway">
    <text evidence="3">Phospholipid metabolism; CDP-diacylglycerol biosynthesis; CDP-diacylglycerol from sn-glycerol 3-phosphate: step 3/3.</text>
</comment>
<evidence type="ECO:0000256" key="7">
    <source>
        <dbReference type="ARBA" id="ARBA00019373"/>
    </source>
</evidence>
<evidence type="ECO:0000256" key="14">
    <source>
        <dbReference type="ARBA" id="ARBA00023098"/>
    </source>
</evidence>
<comment type="pathway">
    <text evidence="4">Lipid metabolism.</text>
</comment>
<reference evidence="25" key="1">
    <citation type="submission" date="2022-09" db="EMBL/GenBank/DDBJ databases">
        <authorList>
            <person name="Zoaiter M."/>
        </authorList>
    </citation>
    <scope>NUCLEOTIDE SEQUENCE</scope>
    <source>
        <strain evidence="25">DSM 19848</strain>
    </source>
</reference>
<evidence type="ECO:0000256" key="5">
    <source>
        <dbReference type="ARBA" id="ARBA00010185"/>
    </source>
</evidence>
<dbReference type="Pfam" id="PF01148">
    <property type="entry name" value="CTP_transf_1"/>
    <property type="match status" value="1"/>
</dbReference>
<comment type="catalytic activity">
    <reaction evidence="1">
        <text>a 1,2-diacyl-sn-glycero-3-phosphate + CTP + H(+) = a CDP-1,2-diacyl-sn-glycerol + diphosphate</text>
        <dbReference type="Rhea" id="RHEA:16229"/>
        <dbReference type="ChEBI" id="CHEBI:15378"/>
        <dbReference type="ChEBI" id="CHEBI:33019"/>
        <dbReference type="ChEBI" id="CHEBI:37563"/>
        <dbReference type="ChEBI" id="CHEBI:58332"/>
        <dbReference type="ChEBI" id="CHEBI:58608"/>
        <dbReference type="EC" id="2.7.7.41"/>
    </reaction>
</comment>
<evidence type="ECO:0000256" key="20">
    <source>
        <dbReference type="ARBA" id="ARBA00032253"/>
    </source>
</evidence>
<feature type="transmembrane region" description="Helical" evidence="24">
    <location>
        <begin position="93"/>
        <end position="113"/>
    </location>
</feature>
<keyword evidence="13 24" id="KW-1133">Transmembrane helix</keyword>
<evidence type="ECO:0000256" key="12">
    <source>
        <dbReference type="ARBA" id="ARBA00022695"/>
    </source>
</evidence>
<keyword evidence="11 24" id="KW-0812">Transmembrane</keyword>
<keyword evidence="8" id="KW-1003">Cell membrane</keyword>
<feature type="transmembrane region" description="Helical" evidence="24">
    <location>
        <begin position="125"/>
        <end position="147"/>
    </location>
</feature>
<dbReference type="RefSeq" id="WP_265152718.1">
    <property type="nucleotide sequence ID" value="NZ_JAOXXL010000038.1"/>
</dbReference>
<feature type="transmembrane region" description="Helical" evidence="24">
    <location>
        <begin position="63"/>
        <end position="81"/>
    </location>
</feature>
<dbReference type="Proteomes" id="UP001062738">
    <property type="component" value="Unassembled WGS sequence"/>
</dbReference>
<dbReference type="PANTHER" id="PTHR46382">
    <property type="entry name" value="PHOSPHATIDATE CYTIDYLYLTRANSFERASE"/>
    <property type="match status" value="1"/>
</dbReference>
<evidence type="ECO:0000256" key="9">
    <source>
        <dbReference type="ARBA" id="ARBA00022516"/>
    </source>
</evidence>
<organism evidence="25 26">
    <name type="scientific">Fusobacterium simiae</name>
    <dbReference type="NCBI Taxonomy" id="855"/>
    <lineage>
        <taxon>Bacteria</taxon>
        <taxon>Fusobacteriati</taxon>
        <taxon>Fusobacteriota</taxon>
        <taxon>Fusobacteriia</taxon>
        <taxon>Fusobacteriales</taxon>
        <taxon>Fusobacteriaceae</taxon>
        <taxon>Fusobacterium</taxon>
    </lineage>
</organism>
<keyword evidence="10 25" id="KW-0808">Transferase</keyword>
<evidence type="ECO:0000256" key="10">
    <source>
        <dbReference type="ARBA" id="ARBA00022679"/>
    </source>
</evidence>
<evidence type="ECO:0000256" key="16">
    <source>
        <dbReference type="ARBA" id="ARBA00023209"/>
    </source>
</evidence>
<dbReference type="EC" id="2.7.7.41" evidence="6"/>
<evidence type="ECO:0000256" key="8">
    <source>
        <dbReference type="ARBA" id="ARBA00022475"/>
    </source>
</evidence>
<name>A0ABT4DNY5_FUSSI</name>
<dbReference type="GO" id="GO:0004605">
    <property type="term" value="F:phosphatidate cytidylyltransferase activity"/>
    <property type="evidence" value="ECO:0007669"/>
    <property type="project" value="UniProtKB-EC"/>
</dbReference>
<proteinExistence type="inferred from homology"/>
<evidence type="ECO:0000256" key="23">
    <source>
        <dbReference type="ARBA" id="ARBA00033406"/>
    </source>
</evidence>